<dbReference type="InterPro" id="IPR052358">
    <property type="entry name" value="Aro_Compnd_Degr_Hydrolases"/>
</dbReference>
<comment type="caution">
    <text evidence="2">The sequence shown here is derived from an EMBL/GenBank/DDBJ whole genome shotgun (WGS) entry which is preliminary data.</text>
</comment>
<dbReference type="Proteomes" id="UP000218172">
    <property type="component" value="Unassembled WGS sequence"/>
</dbReference>
<dbReference type="InterPro" id="IPR032466">
    <property type="entry name" value="Metal_Hydrolase"/>
</dbReference>
<dbReference type="Gene3D" id="3.20.20.140">
    <property type="entry name" value="Metal-dependent hydrolases"/>
    <property type="match status" value="1"/>
</dbReference>
<name>A0A2A4MVV6_9GAMM</name>
<evidence type="ECO:0000313" key="3">
    <source>
        <dbReference type="Proteomes" id="UP000218172"/>
    </source>
</evidence>
<sequence>MPSKTESHAAALNQLPLFDSHFHIIDRRFPLTASHGFSPSAFSCDDYLHSTQSFNVCGGAVVSGSFQGFDQSYLLAALNKLGPQFVGVTQLPNAVSDEEIIHLHRAGVRALRFNLFRNGHQQAKHLSRLANRAFDLVGWHSEFYVDSRHLNDLYQTLINLPAVCIDHLGLSAEGLPCLLQLVSRGVKVKASGFGRLNFDIKPALKKIYLCNPSALMFGTDLPCTRSPRAFQTDDLRLITQIFDEHSAKNILCNNAIKFYKLPLSVSVVDN</sequence>
<dbReference type="EMBL" id="NVQR01000006">
    <property type="protein sequence ID" value="PCH63887.1"/>
    <property type="molecule type" value="Genomic_DNA"/>
</dbReference>
<dbReference type="InterPro" id="IPR006680">
    <property type="entry name" value="Amidohydro-rel"/>
</dbReference>
<dbReference type="GO" id="GO:0016787">
    <property type="term" value="F:hydrolase activity"/>
    <property type="evidence" value="ECO:0007669"/>
    <property type="project" value="UniProtKB-KW"/>
</dbReference>
<evidence type="ECO:0000313" key="2">
    <source>
        <dbReference type="EMBL" id="PCH63887.1"/>
    </source>
</evidence>
<dbReference type="AlphaFoldDB" id="A0A2A4MVV6"/>
<reference evidence="3" key="1">
    <citation type="submission" date="2017-08" db="EMBL/GenBank/DDBJ databases">
        <title>A dynamic microbial community with high functional redundancy inhabits the cold, oxic subseafloor aquifer.</title>
        <authorList>
            <person name="Tully B.J."/>
            <person name="Wheat C.G."/>
            <person name="Glazer B.T."/>
            <person name="Huber J.A."/>
        </authorList>
    </citation>
    <scope>NUCLEOTIDE SEQUENCE [LARGE SCALE GENOMIC DNA]</scope>
</reference>
<dbReference type="PANTHER" id="PTHR35563">
    <property type="entry name" value="BARREL METAL-DEPENDENT HYDROLASE, PUTATIVE (AFU_ORTHOLOGUE AFUA_1G16240)-RELATED"/>
    <property type="match status" value="1"/>
</dbReference>
<dbReference type="Pfam" id="PF04909">
    <property type="entry name" value="Amidohydro_2"/>
    <property type="match status" value="1"/>
</dbReference>
<proteinExistence type="predicted"/>
<protein>
    <submittedName>
        <fullName evidence="2">2-pyrone-4,6-dicarboxylate hydrolase</fullName>
    </submittedName>
</protein>
<accession>A0A2A4MVV6</accession>
<feature type="domain" description="Amidohydrolase-related" evidence="1">
    <location>
        <begin position="19"/>
        <end position="261"/>
    </location>
</feature>
<organism evidence="2 3">
    <name type="scientific">SAR86 cluster bacterium</name>
    <dbReference type="NCBI Taxonomy" id="2030880"/>
    <lineage>
        <taxon>Bacteria</taxon>
        <taxon>Pseudomonadati</taxon>
        <taxon>Pseudomonadota</taxon>
        <taxon>Gammaproteobacteria</taxon>
        <taxon>SAR86 cluster</taxon>
    </lineage>
</organism>
<gene>
    <name evidence="2" type="ORF">COC19_00475</name>
</gene>
<dbReference type="PANTHER" id="PTHR35563:SF2">
    <property type="entry name" value="BARREL METAL-DEPENDENT HYDROLASE, PUTATIVE (AFU_ORTHOLOGUE AFUA_1G16240)-RELATED"/>
    <property type="match status" value="1"/>
</dbReference>
<dbReference type="SUPFAM" id="SSF51556">
    <property type="entry name" value="Metallo-dependent hydrolases"/>
    <property type="match status" value="1"/>
</dbReference>
<evidence type="ECO:0000259" key="1">
    <source>
        <dbReference type="Pfam" id="PF04909"/>
    </source>
</evidence>
<keyword evidence="2" id="KW-0378">Hydrolase</keyword>